<proteinExistence type="predicted"/>
<dbReference type="InterPro" id="IPR029401">
    <property type="entry name" value="Nudix_N"/>
</dbReference>
<dbReference type="Gene3D" id="2.20.70.10">
    <property type="match status" value="1"/>
</dbReference>
<dbReference type="PROSITE" id="PS51462">
    <property type="entry name" value="NUDIX"/>
    <property type="match status" value="1"/>
</dbReference>
<reference evidence="2 3" key="1">
    <citation type="submission" date="2017-04" db="EMBL/GenBank/DDBJ databases">
        <authorList>
            <person name="Afonso C.L."/>
            <person name="Miller P.J."/>
            <person name="Scott M.A."/>
            <person name="Spackman E."/>
            <person name="Goraichik I."/>
            <person name="Dimitrov K.M."/>
            <person name="Suarez D.L."/>
            <person name="Swayne D.E."/>
        </authorList>
    </citation>
    <scope>NUCLEOTIDE SEQUENCE [LARGE SCALE GENOMIC DNA]</scope>
    <source>
        <strain evidence="2 3">DSM 3385</strain>
    </source>
</reference>
<evidence type="ECO:0000313" key="3">
    <source>
        <dbReference type="Proteomes" id="UP000192418"/>
    </source>
</evidence>
<dbReference type="EMBL" id="FWXY01000001">
    <property type="protein sequence ID" value="SMC37840.1"/>
    <property type="molecule type" value="Genomic_DNA"/>
</dbReference>
<dbReference type="Pfam" id="PF00293">
    <property type="entry name" value="NUDIX"/>
    <property type="match status" value="1"/>
</dbReference>
<dbReference type="PANTHER" id="PTHR43222:SF2">
    <property type="entry name" value="NUDIX HYDROLASE 23, CHLOROPLASTIC"/>
    <property type="match status" value="1"/>
</dbReference>
<dbReference type="CDD" id="cd04511">
    <property type="entry name" value="NUDIX_Hydrolase"/>
    <property type="match status" value="1"/>
</dbReference>
<organism evidence="2 3">
    <name type="scientific">Desulfocicer vacuolatum DSM 3385</name>
    <dbReference type="NCBI Taxonomy" id="1121400"/>
    <lineage>
        <taxon>Bacteria</taxon>
        <taxon>Pseudomonadati</taxon>
        <taxon>Thermodesulfobacteriota</taxon>
        <taxon>Desulfobacteria</taxon>
        <taxon>Desulfobacterales</taxon>
        <taxon>Desulfobacteraceae</taxon>
        <taxon>Desulfocicer</taxon>
    </lineage>
</organism>
<dbReference type="Pfam" id="PF14803">
    <property type="entry name" value="Zn_ribbon_Nudix"/>
    <property type="match status" value="1"/>
</dbReference>
<dbReference type="InterPro" id="IPR000086">
    <property type="entry name" value="NUDIX_hydrolase_dom"/>
</dbReference>
<dbReference type="SUPFAM" id="SSF55811">
    <property type="entry name" value="Nudix"/>
    <property type="match status" value="1"/>
</dbReference>
<dbReference type="STRING" id="1121400.SAMN02746065_101230"/>
<dbReference type="Gene3D" id="3.90.79.10">
    <property type="entry name" value="Nucleoside Triphosphate Pyrophosphohydrolase"/>
    <property type="match status" value="1"/>
</dbReference>
<gene>
    <name evidence="2" type="ORF">SAMN02746065_101230</name>
</gene>
<protein>
    <submittedName>
        <fullName evidence="2">ADP-ribose pyrophosphatase YjhB, NUDIX family</fullName>
    </submittedName>
</protein>
<accession>A0A1W1YNQ0</accession>
<evidence type="ECO:0000259" key="1">
    <source>
        <dbReference type="PROSITE" id="PS51462"/>
    </source>
</evidence>
<sequence length="183" mass="20735">MEIKFCSNCGGNMKQGIPHGDDHMRAICTQCGFIHYLNPKVVVGCIPQWGDKILMCKRNIEPGKGKWTLPAGYLENGETMEAGAARETLEETRGMVNITGPCRLFNIPHVNQIYMMFRAELTSREFGPTPESTHVQLFQKEEIPWDNIAFSVIHKTLKDFFSEKHRGSHSFEIKTMEAPLPHG</sequence>
<evidence type="ECO:0000313" key="2">
    <source>
        <dbReference type="EMBL" id="SMC37840.1"/>
    </source>
</evidence>
<dbReference type="Proteomes" id="UP000192418">
    <property type="component" value="Unassembled WGS sequence"/>
</dbReference>
<dbReference type="InterPro" id="IPR015797">
    <property type="entry name" value="NUDIX_hydrolase-like_dom_sf"/>
</dbReference>
<dbReference type="AlphaFoldDB" id="A0A1W1YNQ0"/>
<dbReference type="RefSeq" id="WP_170923648.1">
    <property type="nucleotide sequence ID" value="NZ_FWXY01000001.1"/>
</dbReference>
<feature type="domain" description="Nudix hydrolase" evidence="1">
    <location>
        <begin position="38"/>
        <end position="161"/>
    </location>
</feature>
<name>A0A1W1YNQ0_9BACT</name>
<dbReference type="PANTHER" id="PTHR43222">
    <property type="entry name" value="NUDIX HYDROLASE 23"/>
    <property type="match status" value="1"/>
</dbReference>
<keyword evidence="3" id="KW-1185">Reference proteome</keyword>